<organism evidence="1 2">
    <name type="scientific">Hypholoma sublateritium (strain FD-334 SS-4)</name>
    <dbReference type="NCBI Taxonomy" id="945553"/>
    <lineage>
        <taxon>Eukaryota</taxon>
        <taxon>Fungi</taxon>
        <taxon>Dikarya</taxon>
        <taxon>Basidiomycota</taxon>
        <taxon>Agaricomycotina</taxon>
        <taxon>Agaricomycetes</taxon>
        <taxon>Agaricomycetidae</taxon>
        <taxon>Agaricales</taxon>
        <taxon>Agaricineae</taxon>
        <taxon>Strophariaceae</taxon>
        <taxon>Hypholoma</taxon>
    </lineage>
</organism>
<protein>
    <submittedName>
        <fullName evidence="1">Uncharacterized protein</fullName>
    </submittedName>
</protein>
<name>A0A0D2Q6C5_HYPSF</name>
<dbReference type="AlphaFoldDB" id="A0A0D2Q6C5"/>
<dbReference type="OrthoDB" id="2885496at2759"/>
<dbReference type="Proteomes" id="UP000054270">
    <property type="component" value="Unassembled WGS sequence"/>
</dbReference>
<proteinExistence type="predicted"/>
<evidence type="ECO:0000313" key="2">
    <source>
        <dbReference type="Proteomes" id="UP000054270"/>
    </source>
</evidence>
<accession>A0A0D2Q6C5</accession>
<dbReference type="EMBL" id="KN817525">
    <property type="protein sequence ID" value="KJA27155.1"/>
    <property type="molecule type" value="Genomic_DNA"/>
</dbReference>
<sequence length="309" mass="35395">MTIKKSIGLDFQWERTRSILQHVSKDAYNPDIPTSFQAGDIAVCRGSIQKVFYRTLMDEGIPLRHEEVQQFRNIRRLPIRYCVINRQITRNAYEVFLLTTFGGAEYHQVLDAVARHFAMPMGFTKWPVKIAGIKTKPNSFGQDSSSFLFALTTECEVLPAYIAARVSLEELERIRQFSNKKKQSLVRNSMAFRSSLEARRAKLQPWAGDGAEFALTPANDHSVLLDDDTINYGPFVKTYSSGYRMPKSRGIPIRLGPAGDLRWILRNFQSDIMHGSKYFPRKPSVQSLLPQPYFAKCLRISPRKLLQLI</sequence>
<reference evidence="2" key="1">
    <citation type="submission" date="2014-04" db="EMBL/GenBank/DDBJ databases">
        <title>Evolutionary Origins and Diversification of the Mycorrhizal Mutualists.</title>
        <authorList>
            <consortium name="DOE Joint Genome Institute"/>
            <consortium name="Mycorrhizal Genomics Consortium"/>
            <person name="Kohler A."/>
            <person name="Kuo A."/>
            <person name="Nagy L.G."/>
            <person name="Floudas D."/>
            <person name="Copeland A."/>
            <person name="Barry K.W."/>
            <person name="Cichocki N."/>
            <person name="Veneault-Fourrey C."/>
            <person name="LaButti K."/>
            <person name="Lindquist E.A."/>
            <person name="Lipzen A."/>
            <person name="Lundell T."/>
            <person name="Morin E."/>
            <person name="Murat C."/>
            <person name="Riley R."/>
            <person name="Ohm R."/>
            <person name="Sun H."/>
            <person name="Tunlid A."/>
            <person name="Henrissat B."/>
            <person name="Grigoriev I.V."/>
            <person name="Hibbett D.S."/>
            <person name="Martin F."/>
        </authorList>
    </citation>
    <scope>NUCLEOTIDE SEQUENCE [LARGE SCALE GENOMIC DNA]</scope>
    <source>
        <strain evidence="2">FD-334 SS-4</strain>
    </source>
</reference>
<keyword evidence="2" id="KW-1185">Reference proteome</keyword>
<evidence type="ECO:0000313" key="1">
    <source>
        <dbReference type="EMBL" id="KJA27155.1"/>
    </source>
</evidence>
<gene>
    <name evidence="1" type="ORF">HYPSUDRAFT_84061</name>
</gene>